<evidence type="ECO:0000313" key="3">
    <source>
        <dbReference type="Proteomes" id="UP001226389"/>
    </source>
</evidence>
<evidence type="ECO:0000313" key="2">
    <source>
        <dbReference type="EMBL" id="MDQ0117457.1"/>
    </source>
</evidence>
<dbReference type="RefSeq" id="WP_307488301.1">
    <property type="nucleotide sequence ID" value="NZ_JAUSSY010000002.1"/>
</dbReference>
<feature type="compositionally biased region" description="Low complexity" evidence="1">
    <location>
        <begin position="232"/>
        <end position="241"/>
    </location>
</feature>
<reference evidence="2 3" key="1">
    <citation type="submission" date="2023-07" db="EMBL/GenBank/DDBJ databases">
        <title>Sorghum-associated microbial communities from plants grown in Nebraska, USA.</title>
        <authorList>
            <person name="Schachtman D."/>
        </authorList>
    </citation>
    <scope>NUCLEOTIDE SEQUENCE [LARGE SCALE GENOMIC DNA]</scope>
    <source>
        <strain evidence="2 3">DS994</strain>
    </source>
</reference>
<accession>A0ABT9UCT3</accession>
<organism evidence="2 3">
    <name type="scientific">Pseudarthrobacter defluvii</name>
    <dbReference type="NCBI Taxonomy" id="410837"/>
    <lineage>
        <taxon>Bacteria</taxon>
        <taxon>Bacillati</taxon>
        <taxon>Actinomycetota</taxon>
        <taxon>Actinomycetes</taxon>
        <taxon>Micrococcales</taxon>
        <taxon>Micrococcaceae</taxon>
        <taxon>Pseudarthrobacter</taxon>
    </lineage>
</organism>
<proteinExistence type="predicted"/>
<comment type="caution">
    <text evidence="2">The sequence shown here is derived from an EMBL/GenBank/DDBJ whole genome shotgun (WGS) entry which is preliminary data.</text>
</comment>
<dbReference type="EMBL" id="JAUSSY010000002">
    <property type="protein sequence ID" value="MDQ0117457.1"/>
    <property type="molecule type" value="Genomic_DNA"/>
</dbReference>
<keyword evidence="3" id="KW-1185">Reference proteome</keyword>
<evidence type="ECO:0000256" key="1">
    <source>
        <dbReference type="SAM" id="MobiDB-lite"/>
    </source>
</evidence>
<feature type="region of interest" description="Disordered" evidence="1">
    <location>
        <begin position="224"/>
        <end position="249"/>
    </location>
</feature>
<sequence>MFAEIRRIDRTFAALHIDLPKECQDASALANAALAATNSPAIQDLHEGILSGTITPKNIGAKLTDSAISIMAAERIITAAEGTQSAINQLYFQALKANADKLVAALRPAFDEAAGVIQTAGKHFAADANERDILNAGMEAVNAWHNLASAKTTAMQIINARAVIADAERDHSPAYLHYITGTHTQAQLWQAEAEYSGVGHGLHNLARAGFTLRLNTKAEAQKLAETARTKTEQQQAQAEAARIAESKRDSSLAFELAARAAQ</sequence>
<gene>
    <name evidence="2" type="ORF">J2T22_000627</name>
</gene>
<protein>
    <submittedName>
        <fullName evidence="2">Uncharacterized protein</fullName>
    </submittedName>
</protein>
<dbReference type="Proteomes" id="UP001226389">
    <property type="component" value="Unassembled WGS sequence"/>
</dbReference>
<name>A0ABT9UCT3_9MICC</name>